<protein>
    <submittedName>
        <fullName evidence="1">Uncharacterized protein</fullName>
    </submittedName>
</protein>
<organism evidence="1 2">
    <name type="scientific">Hyalomma asiaticum</name>
    <name type="common">Tick</name>
    <dbReference type="NCBI Taxonomy" id="266040"/>
    <lineage>
        <taxon>Eukaryota</taxon>
        <taxon>Metazoa</taxon>
        <taxon>Ecdysozoa</taxon>
        <taxon>Arthropoda</taxon>
        <taxon>Chelicerata</taxon>
        <taxon>Arachnida</taxon>
        <taxon>Acari</taxon>
        <taxon>Parasitiformes</taxon>
        <taxon>Ixodida</taxon>
        <taxon>Ixodoidea</taxon>
        <taxon>Ixodidae</taxon>
        <taxon>Hyalomminae</taxon>
        <taxon>Hyalomma</taxon>
    </lineage>
</organism>
<name>A0ACB7SLC1_HYAAI</name>
<gene>
    <name evidence="1" type="ORF">HPB50_006185</name>
</gene>
<keyword evidence="2" id="KW-1185">Reference proteome</keyword>
<reference evidence="1" key="1">
    <citation type="submission" date="2020-05" db="EMBL/GenBank/DDBJ databases">
        <title>Large-scale comparative analyses of tick genomes elucidate their genetic diversity and vector capacities.</title>
        <authorList>
            <person name="Jia N."/>
            <person name="Wang J."/>
            <person name="Shi W."/>
            <person name="Du L."/>
            <person name="Sun Y."/>
            <person name="Zhan W."/>
            <person name="Jiang J."/>
            <person name="Wang Q."/>
            <person name="Zhang B."/>
            <person name="Ji P."/>
            <person name="Sakyi L.B."/>
            <person name="Cui X."/>
            <person name="Yuan T."/>
            <person name="Jiang B."/>
            <person name="Yang W."/>
            <person name="Lam T.T.-Y."/>
            <person name="Chang Q."/>
            <person name="Ding S."/>
            <person name="Wang X."/>
            <person name="Zhu J."/>
            <person name="Ruan X."/>
            <person name="Zhao L."/>
            <person name="Wei J."/>
            <person name="Que T."/>
            <person name="Du C."/>
            <person name="Cheng J."/>
            <person name="Dai P."/>
            <person name="Han X."/>
            <person name="Huang E."/>
            <person name="Gao Y."/>
            <person name="Liu J."/>
            <person name="Shao H."/>
            <person name="Ye R."/>
            <person name="Li L."/>
            <person name="Wei W."/>
            <person name="Wang X."/>
            <person name="Wang C."/>
            <person name="Yang T."/>
            <person name="Huo Q."/>
            <person name="Li W."/>
            <person name="Guo W."/>
            <person name="Chen H."/>
            <person name="Zhou L."/>
            <person name="Ni X."/>
            <person name="Tian J."/>
            <person name="Zhou Y."/>
            <person name="Sheng Y."/>
            <person name="Liu T."/>
            <person name="Pan Y."/>
            <person name="Xia L."/>
            <person name="Li J."/>
            <person name="Zhao F."/>
            <person name="Cao W."/>
        </authorList>
    </citation>
    <scope>NUCLEOTIDE SEQUENCE</scope>
    <source>
        <strain evidence="1">Hyas-2018</strain>
    </source>
</reference>
<proteinExistence type="predicted"/>
<dbReference type="Proteomes" id="UP000821845">
    <property type="component" value="Chromosome 3"/>
</dbReference>
<comment type="caution">
    <text evidence="1">The sequence shown here is derived from an EMBL/GenBank/DDBJ whole genome shotgun (WGS) entry which is preliminary data.</text>
</comment>
<dbReference type="EMBL" id="CM023483">
    <property type="protein sequence ID" value="KAH6935485.1"/>
    <property type="molecule type" value="Genomic_DNA"/>
</dbReference>
<accession>A0ACB7SLC1</accession>
<evidence type="ECO:0000313" key="1">
    <source>
        <dbReference type="EMBL" id="KAH6935485.1"/>
    </source>
</evidence>
<evidence type="ECO:0000313" key="2">
    <source>
        <dbReference type="Proteomes" id="UP000821845"/>
    </source>
</evidence>
<sequence>MKFAHVQTPSSMFRWSKAVIGLLCSRTKLQQHLSKQQDRRTIPRRDKQLTSSCVVCDIHFQDSDLVKQFVHTIYDDVLIILREKWALKDYALPRLFPNCPAYL</sequence>